<dbReference type="EMBL" id="RAYI01000026">
    <property type="protein sequence ID" value="RLT72890.1"/>
    <property type="molecule type" value="Genomic_DNA"/>
</dbReference>
<feature type="domain" description="Transposase IS66 central" evidence="1">
    <location>
        <begin position="3"/>
        <end position="38"/>
    </location>
</feature>
<reference evidence="2 3" key="1">
    <citation type="submission" date="2018-09" db="EMBL/GenBank/DDBJ databases">
        <title>Murine metabolic-syndrome-specific gut microbial biobank.</title>
        <authorList>
            <person name="Liu C."/>
        </authorList>
    </citation>
    <scope>NUCLEOTIDE SEQUENCE [LARGE SCALE GENOMIC DNA]</scope>
    <source>
        <strain evidence="2 3">8-P5</strain>
    </source>
</reference>
<sequence>MNLQRSLTKHKEHLFNFLENPYVPLGNNASECAIRPLKAK</sequence>
<name>A0A3L7ZS56_PARDI</name>
<protein>
    <recommendedName>
        <fullName evidence="1">Transposase IS66 central domain-containing protein</fullName>
    </recommendedName>
</protein>
<evidence type="ECO:0000259" key="1">
    <source>
        <dbReference type="Pfam" id="PF03050"/>
    </source>
</evidence>
<proteinExistence type="predicted"/>
<dbReference type="Proteomes" id="UP000278164">
    <property type="component" value="Unassembled WGS sequence"/>
</dbReference>
<gene>
    <name evidence="2" type="ORF">D7V78_13635</name>
</gene>
<dbReference type="InterPro" id="IPR004291">
    <property type="entry name" value="Transposase_IS66_central"/>
</dbReference>
<organism evidence="2 3">
    <name type="scientific">Parabacteroides distasonis</name>
    <dbReference type="NCBI Taxonomy" id="823"/>
    <lineage>
        <taxon>Bacteria</taxon>
        <taxon>Pseudomonadati</taxon>
        <taxon>Bacteroidota</taxon>
        <taxon>Bacteroidia</taxon>
        <taxon>Bacteroidales</taxon>
        <taxon>Tannerellaceae</taxon>
        <taxon>Parabacteroides</taxon>
    </lineage>
</organism>
<dbReference type="Pfam" id="PF03050">
    <property type="entry name" value="DDE_Tnp_IS66"/>
    <property type="match status" value="1"/>
</dbReference>
<evidence type="ECO:0000313" key="3">
    <source>
        <dbReference type="Proteomes" id="UP000278164"/>
    </source>
</evidence>
<dbReference type="AlphaFoldDB" id="A0A3L7ZS56"/>
<dbReference type="OrthoDB" id="151215at2"/>
<dbReference type="RefSeq" id="WP_121736664.1">
    <property type="nucleotide sequence ID" value="NZ_QXXG01000025.1"/>
</dbReference>
<accession>A0A3L7ZS56</accession>
<comment type="caution">
    <text evidence="2">The sequence shown here is derived from an EMBL/GenBank/DDBJ whole genome shotgun (WGS) entry which is preliminary data.</text>
</comment>
<evidence type="ECO:0000313" key="2">
    <source>
        <dbReference type="EMBL" id="RLT72890.1"/>
    </source>
</evidence>